<dbReference type="Gene3D" id="1.10.3730.20">
    <property type="match status" value="1"/>
</dbReference>
<evidence type="ECO:0000313" key="9">
    <source>
        <dbReference type="EMBL" id="MDR6144096.1"/>
    </source>
</evidence>
<keyword evidence="2" id="KW-0813">Transport</keyword>
<feature type="transmembrane region" description="Helical" evidence="8">
    <location>
        <begin position="6"/>
        <end position="24"/>
    </location>
</feature>
<protein>
    <submittedName>
        <fullName evidence="9">Small multidrug resistance pump</fullName>
    </submittedName>
</protein>
<keyword evidence="5 8" id="KW-1133">Transmembrane helix</keyword>
<comment type="similarity">
    <text evidence="7">Belongs to the drug/metabolite transporter (DMT) superfamily. Small multidrug resistance (SMR) (TC 2.A.7.1) family.</text>
</comment>
<evidence type="ECO:0000256" key="3">
    <source>
        <dbReference type="ARBA" id="ARBA00022475"/>
    </source>
</evidence>
<dbReference type="SUPFAM" id="SSF103481">
    <property type="entry name" value="Multidrug resistance efflux transporter EmrE"/>
    <property type="match status" value="1"/>
</dbReference>
<name>A0ABU1HVK4_9MICO</name>
<dbReference type="InterPro" id="IPR000390">
    <property type="entry name" value="Small_drug/metabolite_transptr"/>
</dbReference>
<dbReference type="RefSeq" id="WP_309693977.1">
    <property type="nucleotide sequence ID" value="NZ_JAVIZQ010000001.1"/>
</dbReference>
<dbReference type="InterPro" id="IPR037185">
    <property type="entry name" value="EmrE-like"/>
</dbReference>
<evidence type="ECO:0000256" key="7">
    <source>
        <dbReference type="RuleBase" id="RU003942"/>
    </source>
</evidence>
<organism evidence="9 10">
    <name type="scientific">Microbacterium foliorum</name>
    <dbReference type="NCBI Taxonomy" id="104336"/>
    <lineage>
        <taxon>Bacteria</taxon>
        <taxon>Bacillati</taxon>
        <taxon>Actinomycetota</taxon>
        <taxon>Actinomycetes</taxon>
        <taxon>Micrococcales</taxon>
        <taxon>Microbacteriaceae</taxon>
        <taxon>Microbacterium</taxon>
    </lineage>
</organism>
<keyword evidence="10" id="KW-1185">Reference proteome</keyword>
<keyword evidence="3" id="KW-1003">Cell membrane</keyword>
<dbReference type="PANTHER" id="PTHR30561:SF1">
    <property type="entry name" value="MULTIDRUG TRANSPORTER EMRE"/>
    <property type="match status" value="1"/>
</dbReference>
<feature type="transmembrane region" description="Helical" evidence="8">
    <location>
        <begin position="59"/>
        <end position="80"/>
    </location>
</feature>
<gene>
    <name evidence="9" type="ORF">QE375_003650</name>
</gene>
<keyword evidence="6 8" id="KW-0472">Membrane</keyword>
<keyword evidence="4 7" id="KW-0812">Transmembrane</keyword>
<proteinExistence type="inferred from homology"/>
<feature type="transmembrane region" description="Helical" evidence="8">
    <location>
        <begin position="31"/>
        <end position="53"/>
    </location>
</feature>
<evidence type="ECO:0000256" key="8">
    <source>
        <dbReference type="SAM" id="Phobius"/>
    </source>
</evidence>
<dbReference type="InterPro" id="IPR045324">
    <property type="entry name" value="Small_multidrug_res"/>
</dbReference>
<accession>A0ABU1HVK4</accession>
<sequence>MTPWLLLAVAIVLEVTAALSLRASDGLRKRIWILPLAVCYLGAFGLLTAILAMGPPIGIVYGVWAASGVALTAIGARVFFREALTKRMGLGIAVIAAGVFLISIGNA</sequence>
<evidence type="ECO:0000256" key="4">
    <source>
        <dbReference type="ARBA" id="ARBA00022692"/>
    </source>
</evidence>
<reference evidence="9 10" key="1">
    <citation type="submission" date="2023-08" db="EMBL/GenBank/DDBJ databases">
        <title>Functional and genomic diversity of the sorghum phyllosphere microbiome.</title>
        <authorList>
            <person name="Shade A."/>
        </authorList>
    </citation>
    <scope>NUCLEOTIDE SEQUENCE [LARGE SCALE GENOMIC DNA]</scope>
    <source>
        <strain evidence="9 10">SORGH_AS_0445</strain>
    </source>
</reference>
<evidence type="ECO:0000256" key="1">
    <source>
        <dbReference type="ARBA" id="ARBA00004651"/>
    </source>
</evidence>
<dbReference type="EMBL" id="JAVIZQ010000001">
    <property type="protein sequence ID" value="MDR6144096.1"/>
    <property type="molecule type" value="Genomic_DNA"/>
</dbReference>
<evidence type="ECO:0000256" key="6">
    <source>
        <dbReference type="ARBA" id="ARBA00023136"/>
    </source>
</evidence>
<comment type="caution">
    <text evidence="9">The sequence shown here is derived from an EMBL/GenBank/DDBJ whole genome shotgun (WGS) entry which is preliminary data.</text>
</comment>
<evidence type="ECO:0000256" key="5">
    <source>
        <dbReference type="ARBA" id="ARBA00022989"/>
    </source>
</evidence>
<comment type="subcellular location">
    <subcellularLocation>
        <location evidence="1 7">Cell membrane</location>
        <topology evidence="1 7">Multi-pass membrane protein</topology>
    </subcellularLocation>
</comment>
<dbReference type="Proteomes" id="UP001249291">
    <property type="component" value="Unassembled WGS sequence"/>
</dbReference>
<evidence type="ECO:0000313" key="10">
    <source>
        <dbReference type="Proteomes" id="UP001249291"/>
    </source>
</evidence>
<evidence type="ECO:0000256" key="2">
    <source>
        <dbReference type="ARBA" id="ARBA00022448"/>
    </source>
</evidence>
<feature type="transmembrane region" description="Helical" evidence="8">
    <location>
        <begin position="87"/>
        <end position="105"/>
    </location>
</feature>
<dbReference type="PANTHER" id="PTHR30561">
    <property type="entry name" value="SMR FAMILY PROTON-DEPENDENT DRUG EFFLUX TRANSPORTER SUGE"/>
    <property type="match status" value="1"/>
</dbReference>
<dbReference type="Pfam" id="PF00893">
    <property type="entry name" value="Multi_Drug_Res"/>
    <property type="match status" value="1"/>
</dbReference>